<protein>
    <submittedName>
        <fullName evidence="4">Alpha/beta fold hydrolase</fullName>
    </submittedName>
</protein>
<name>A0ABW2GC17_9ACTN</name>
<dbReference type="InterPro" id="IPR000801">
    <property type="entry name" value="Esterase-like"/>
</dbReference>
<proteinExistence type="predicted"/>
<dbReference type="Gene3D" id="2.80.10.50">
    <property type="match status" value="1"/>
</dbReference>
<dbReference type="InterPro" id="IPR035992">
    <property type="entry name" value="Ricin_B-like_lectins"/>
</dbReference>
<dbReference type="PROSITE" id="PS50231">
    <property type="entry name" value="RICIN_B_LECTIN"/>
    <property type="match status" value="1"/>
</dbReference>
<dbReference type="SUPFAM" id="SSF53474">
    <property type="entry name" value="alpha/beta-Hydrolases"/>
    <property type="match status" value="1"/>
</dbReference>
<dbReference type="GO" id="GO:0016787">
    <property type="term" value="F:hydrolase activity"/>
    <property type="evidence" value="ECO:0007669"/>
    <property type="project" value="UniProtKB-KW"/>
</dbReference>
<dbReference type="Pfam" id="PF00756">
    <property type="entry name" value="Esterase"/>
    <property type="match status" value="1"/>
</dbReference>
<dbReference type="Proteomes" id="UP001596413">
    <property type="component" value="Unassembled WGS sequence"/>
</dbReference>
<dbReference type="Pfam" id="PF00652">
    <property type="entry name" value="Ricin_B_lectin"/>
    <property type="match status" value="1"/>
</dbReference>
<reference evidence="5" key="1">
    <citation type="journal article" date="2019" name="Int. J. Syst. Evol. Microbiol.">
        <title>The Global Catalogue of Microorganisms (GCM) 10K type strain sequencing project: providing services to taxonomists for standard genome sequencing and annotation.</title>
        <authorList>
            <consortium name="The Broad Institute Genomics Platform"/>
            <consortium name="The Broad Institute Genome Sequencing Center for Infectious Disease"/>
            <person name="Wu L."/>
            <person name="Ma J."/>
        </authorList>
    </citation>
    <scope>NUCLEOTIDE SEQUENCE [LARGE SCALE GENOMIC DNA]</scope>
    <source>
        <strain evidence="5">CGMCC 1.13681</strain>
    </source>
</reference>
<evidence type="ECO:0000256" key="2">
    <source>
        <dbReference type="SAM" id="SignalP"/>
    </source>
</evidence>
<feature type="domain" description="Ricin B lectin" evidence="3">
    <location>
        <begin position="407"/>
        <end position="532"/>
    </location>
</feature>
<dbReference type="InterPro" id="IPR029058">
    <property type="entry name" value="AB_hydrolase_fold"/>
</dbReference>
<keyword evidence="4" id="KW-0378">Hydrolase</keyword>
<evidence type="ECO:0000259" key="3">
    <source>
        <dbReference type="SMART" id="SM00458"/>
    </source>
</evidence>
<feature type="chain" id="PRO_5047540715" evidence="2">
    <location>
        <begin position="30"/>
        <end position="535"/>
    </location>
</feature>
<dbReference type="InterPro" id="IPR050583">
    <property type="entry name" value="Mycobacterial_A85_antigen"/>
</dbReference>
<dbReference type="InterPro" id="IPR000772">
    <property type="entry name" value="Ricin_B_lectin"/>
</dbReference>
<organism evidence="4 5">
    <name type="scientific">Streptomyces polyrhachis</name>
    <dbReference type="NCBI Taxonomy" id="1282885"/>
    <lineage>
        <taxon>Bacteria</taxon>
        <taxon>Bacillati</taxon>
        <taxon>Actinomycetota</taxon>
        <taxon>Actinomycetes</taxon>
        <taxon>Kitasatosporales</taxon>
        <taxon>Streptomycetaceae</taxon>
        <taxon>Streptomyces</taxon>
    </lineage>
</organism>
<feature type="region of interest" description="Disordered" evidence="1">
    <location>
        <begin position="29"/>
        <end position="70"/>
    </location>
</feature>
<dbReference type="SMART" id="SM00458">
    <property type="entry name" value="RICIN"/>
    <property type="match status" value="1"/>
</dbReference>
<evidence type="ECO:0000256" key="1">
    <source>
        <dbReference type="SAM" id="MobiDB-lite"/>
    </source>
</evidence>
<keyword evidence="2" id="KW-0732">Signal</keyword>
<dbReference type="EMBL" id="JBHSZO010000004">
    <property type="protein sequence ID" value="MFC7217231.1"/>
    <property type="molecule type" value="Genomic_DNA"/>
</dbReference>
<comment type="caution">
    <text evidence="4">The sequence shown here is derived from an EMBL/GenBank/DDBJ whole genome shotgun (WGS) entry which is preliminary data.</text>
</comment>
<feature type="signal peptide" evidence="2">
    <location>
        <begin position="1"/>
        <end position="29"/>
    </location>
</feature>
<accession>A0ABW2GC17</accession>
<gene>
    <name evidence="4" type="ORF">ACFQLX_03450</name>
</gene>
<dbReference type="PANTHER" id="PTHR48098:SF1">
    <property type="entry name" value="DIACYLGLYCEROL ACYLTRANSFERASE_MYCOLYLTRANSFERASE AG85A"/>
    <property type="match status" value="1"/>
</dbReference>
<keyword evidence="5" id="KW-1185">Reference proteome</keyword>
<dbReference type="SUPFAM" id="SSF50370">
    <property type="entry name" value="Ricin B-like lectins"/>
    <property type="match status" value="1"/>
</dbReference>
<evidence type="ECO:0000313" key="5">
    <source>
        <dbReference type="Proteomes" id="UP001596413"/>
    </source>
</evidence>
<evidence type="ECO:0000313" key="4">
    <source>
        <dbReference type="EMBL" id="MFC7217231.1"/>
    </source>
</evidence>
<dbReference type="Gene3D" id="3.40.50.1820">
    <property type="entry name" value="alpha/beta hydrolase"/>
    <property type="match status" value="1"/>
</dbReference>
<dbReference type="PANTHER" id="PTHR48098">
    <property type="entry name" value="ENTEROCHELIN ESTERASE-RELATED"/>
    <property type="match status" value="1"/>
</dbReference>
<dbReference type="RefSeq" id="WP_386411760.1">
    <property type="nucleotide sequence ID" value="NZ_JBHSZO010000004.1"/>
</dbReference>
<sequence length="535" mass="56757">MFRTRAIAALATAVISLAGLLTATTTAQAADPSGAPAPPPFTDSHGLTVVPRDQDPRLDNARTPADPTRDFTLTVTTPEVKNPEGGPGHHIRVTLPEGYHENPGKRYPVLYLLHGSPGDPCGFWDKDLFPGLDRAKDTAGMIVVMLPGGASSWYANWRDQNTPSGAQNWENFAVQQAVPFIDANLRTLADKQHRAIAGISMGGFGAAHLAQRHPELFSHVGTISAEVSVFSGLSILRFVMWASTTVPNPAGYACAAPGAQNGPGGVDALFGGFFDIAAWSAIDPTSHVADYRSMDVSIYSGDGRLTDIPQDLADAAEESPEAIGEELSVVPIGRVGEFLLNDSANEFEAALRNDGQKPYRVAYGDGAGWSTPGANPCEGEHNPFGSCWDRSIVDLMERLQRQFEGTGGVGPITGAFGLCADVAGGSVRNGTTIQLTGCNGAPAQTWTVGHGNTVRAFTKCMNARGGGTADATYVQLNDCDGSGAQEWVRQSDGRLRNPQSGRCLTPSTRWWDFGKLMLWSCSGGDDQKWGLPART</sequence>
<dbReference type="CDD" id="cd23451">
    <property type="entry name" value="beta-trefoil_Ricin_laminarinase"/>
    <property type="match status" value="1"/>
</dbReference>